<dbReference type="SUPFAM" id="SSF52151">
    <property type="entry name" value="FabD/lysophospholipase-like"/>
    <property type="match status" value="1"/>
</dbReference>
<dbReference type="InterPro" id="IPR021771">
    <property type="entry name" value="Triacylglycerol_lipase_N"/>
</dbReference>
<dbReference type="InterPro" id="IPR016035">
    <property type="entry name" value="Acyl_Trfase/lysoPLipase"/>
</dbReference>
<dbReference type="EMBL" id="SWFS01000045">
    <property type="protein sequence ID" value="KAA8917329.1"/>
    <property type="molecule type" value="Genomic_DNA"/>
</dbReference>
<dbReference type="PANTHER" id="PTHR14226:SF44">
    <property type="entry name" value="TRIACYLGLYCEROL LIPASE 3"/>
    <property type="match status" value="1"/>
</dbReference>
<evidence type="ECO:0000256" key="2">
    <source>
        <dbReference type="ARBA" id="ARBA00022963"/>
    </source>
</evidence>
<evidence type="ECO:0000313" key="7">
    <source>
        <dbReference type="Proteomes" id="UP000761534"/>
    </source>
</evidence>
<dbReference type="Proteomes" id="UP000761534">
    <property type="component" value="Unassembled WGS sequence"/>
</dbReference>
<proteinExistence type="predicted"/>
<dbReference type="VEuPathDB" id="FungiDB:TRICI_000523"/>
<evidence type="ECO:0000256" key="4">
    <source>
        <dbReference type="PROSITE-ProRule" id="PRU01161"/>
    </source>
</evidence>
<name>A0A642VD68_9ASCO</name>
<evidence type="ECO:0000256" key="3">
    <source>
        <dbReference type="ARBA" id="ARBA00023098"/>
    </source>
</evidence>
<dbReference type="OrthoDB" id="10049244at2759"/>
<dbReference type="AlphaFoldDB" id="A0A642VD68"/>
<dbReference type="GO" id="GO:0016042">
    <property type="term" value="P:lipid catabolic process"/>
    <property type="evidence" value="ECO:0007669"/>
    <property type="project" value="UniProtKB-KW"/>
</dbReference>
<comment type="caution">
    <text evidence="4">Lacks conserved residue(s) required for the propagation of feature annotation.</text>
</comment>
<dbReference type="Pfam" id="PF01734">
    <property type="entry name" value="Patatin"/>
    <property type="match status" value="1"/>
</dbReference>
<dbReference type="PANTHER" id="PTHR14226">
    <property type="entry name" value="NEUROPATHY TARGET ESTERASE/SWISS CHEESE D.MELANOGASTER"/>
    <property type="match status" value="1"/>
</dbReference>
<keyword evidence="3" id="KW-0443">Lipid metabolism</keyword>
<dbReference type="GO" id="GO:0006641">
    <property type="term" value="P:triglyceride metabolic process"/>
    <property type="evidence" value="ECO:0007669"/>
    <property type="project" value="UniProtKB-ARBA"/>
</dbReference>
<gene>
    <name evidence="6" type="ORF">TRICI_000523</name>
</gene>
<evidence type="ECO:0000256" key="1">
    <source>
        <dbReference type="ARBA" id="ARBA00022801"/>
    </source>
</evidence>
<dbReference type="PROSITE" id="PS51635">
    <property type="entry name" value="PNPLA"/>
    <property type="match status" value="1"/>
</dbReference>
<dbReference type="GO" id="GO:0004806">
    <property type="term" value="F:triacylglycerol lipase activity"/>
    <property type="evidence" value="ECO:0007669"/>
    <property type="project" value="InterPro"/>
</dbReference>
<sequence>MHFIIPTVRDEGLAHSLTIGMLLVDDNRGELHSRGIRDGAFHIVYSWVALVADVVLFWKDKVWSLAFVRSDEKSQLRRKLDQAKSYEEWEDLAYKLDSVLGNDIWRQNPVSRKYDYRLISRRLKELVNARESENVDELMDRLRSGLLRNLGSIGSSKLYIRAYSGSKLLIEDYINEVIQCLEYIERQRRENSQKNPVQKQRQINFFNDTWQSFGSTALILHGGSLFGLCHIGVIRGLYVQGLLPRIISGSTVGALVASLVCSLMDNELLDGLDRIAGELPPLRPGYTDIDYHSVAEGVIFSRCPPEIILFEQYVKNLLGNMTFEEAYLKTDRILNITVTPAGEVGQIPTLLNYLSAPNVIIWSAAQASIGSGVIHRHVQLLVKDRKGKIRPYHDLHDVKFAPSNQAIYNNERQAPYTRLSELFNVNNFIVSVARPYFAPILLSEFKHRGFQSIPIRIIKLLRLEIQHRLLQLAQFNLVPAIIRQMFVDGNIPSGFQVTVVPELPSLIRDFLKIFDSHNIKDKVDYWVVIGERSVWPMLSIIWARCAVEFVLDDIYNKKKRDLGY</sequence>
<keyword evidence="1" id="KW-0378">Hydrolase</keyword>
<comment type="caution">
    <text evidence="6">The sequence shown here is derived from an EMBL/GenBank/DDBJ whole genome shotgun (WGS) entry which is preliminary data.</text>
</comment>
<dbReference type="Gene3D" id="3.40.1090.10">
    <property type="entry name" value="Cytosolic phospholipase A2 catalytic domain"/>
    <property type="match status" value="1"/>
</dbReference>
<organism evidence="6 7">
    <name type="scientific">Trichomonascus ciferrii</name>
    <dbReference type="NCBI Taxonomy" id="44093"/>
    <lineage>
        <taxon>Eukaryota</taxon>
        <taxon>Fungi</taxon>
        <taxon>Dikarya</taxon>
        <taxon>Ascomycota</taxon>
        <taxon>Saccharomycotina</taxon>
        <taxon>Dipodascomycetes</taxon>
        <taxon>Dipodascales</taxon>
        <taxon>Trichomonascaceae</taxon>
        <taxon>Trichomonascus</taxon>
        <taxon>Trichomonascus ciferrii complex</taxon>
    </lineage>
</organism>
<accession>A0A642VD68</accession>
<evidence type="ECO:0000313" key="6">
    <source>
        <dbReference type="EMBL" id="KAA8917329.1"/>
    </source>
</evidence>
<feature type="domain" description="PNPLA" evidence="5">
    <location>
        <begin position="218"/>
        <end position="396"/>
    </location>
</feature>
<keyword evidence="2" id="KW-0442">Lipid degradation</keyword>
<reference evidence="6" key="1">
    <citation type="journal article" date="2019" name="G3 (Bethesda)">
        <title>Genome Assemblies of Two Rare Opportunistic Yeast Pathogens: Diutina rugosa (syn. Candida rugosa) and Trichomonascus ciferrii (syn. Candida ciferrii).</title>
        <authorList>
            <person name="Mixao V."/>
            <person name="Saus E."/>
            <person name="Hansen A.P."/>
            <person name="Lass-Florl C."/>
            <person name="Gabaldon T."/>
        </authorList>
    </citation>
    <scope>NUCLEOTIDE SEQUENCE</scope>
    <source>
        <strain evidence="6">CBS 4856</strain>
    </source>
</reference>
<evidence type="ECO:0000259" key="5">
    <source>
        <dbReference type="PROSITE" id="PS51635"/>
    </source>
</evidence>
<keyword evidence="7" id="KW-1185">Reference proteome</keyword>
<protein>
    <recommendedName>
        <fullName evidence="5">PNPLA domain-containing protein</fullName>
    </recommendedName>
</protein>
<dbReference type="InterPro" id="IPR002641">
    <property type="entry name" value="PNPLA_dom"/>
</dbReference>
<dbReference type="InterPro" id="IPR050301">
    <property type="entry name" value="NTE"/>
</dbReference>
<dbReference type="Pfam" id="PF11815">
    <property type="entry name" value="DUF3336"/>
    <property type="match status" value="1"/>
</dbReference>